<dbReference type="SMART" id="SM00421">
    <property type="entry name" value="HTH_LUXR"/>
    <property type="match status" value="1"/>
</dbReference>
<dbReference type="CDD" id="cd06170">
    <property type="entry name" value="LuxR_C_like"/>
    <property type="match status" value="1"/>
</dbReference>
<evidence type="ECO:0000313" key="5">
    <source>
        <dbReference type="Proteomes" id="UP000668403"/>
    </source>
</evidence>
<proteinExistence type="inferred from homology"/>
<sequence>MEEQFLVEVDALGAVVSIESGDIARVPSALMAVGGKIVDSGAFGAKFIWHPDGRTGRCIVQVTRANPFVDRGATAYVQGEWVDNLPFGLTDRELDVLTLLVLGISSAHIAQKLFLATRTVTTHIDRVMRKLGAQSRTAAATIAMDEGLVRVPFPHLLDDSTELLRIGRILSDTQAPPAASTRVTRKPLVIGAAIPVTGSNAADGAEMVRASQLAIDEVNARGGVDGRRVALDVVDVDIMEPESVSRSVSALIERGVDVLTSGYLAHQERAHELVADSGITYLHAATLDVMARRVSEDPDRYGNIFQVCANDSNYAPRFVEMMSQLRDRRQWAPASRQLVVLQSGWTTTDLGLAAAASDAERDGWELVTIRLPDGDASRWAQIVQQVTAMEPAAVMIGNYLVDDTLAFLESFLSSPSRTLVYALYSPSVPEFRERIGARGDGILWATVTGTYSDPRARAFAKRYRARFGVNPGRSHAGIAYDRVHLITQAWAFAENPRDPRRVSQTLRDTVYRGVNGVYYFGDASQTTLTFPGRTADPSLGQAHLVFQIQQGKQRIIDPAPYADAAFTLPPWMTPVVERR</sequence>
<dbReference type="Pfam" id="PF00196">
    <property type="entry name" value="GerE"/>
    <property type="match status" value="1"/>
</dbReference>
<organism evidence="4 5">
    <name type="scientific">Leucobacter tardus</name>
    <dbReference type="NCBI Taxonomy" id="501483"/>
    <lineage>
        <taxon>Bacteria</taxon>
        <taxon>Bacillati</taxon>
        <taxon>Actinomycetota</taxon>
        <taxon>Actinomycetes</taxon>
        <taxon>Micrococcales</taxon>
        <taxon>Microbacteriaceae</taxon>
        <taxon>Leucobacter</taxon>
    </lineage>
</organism>
<dbReference type="Gene3D" id="3.40.50.2300">
    <property type="match status" value="2"/>
</dbReference>
<dbReference type="PANTHER" id="PTHR30483">
    <property type="entry name" value="LEUCINE-SPECIFIC-BINDING PROTEIN"/>
    <property type="match status" value="1"/>
</dbReference>
<dbReference type="InterPro" id="IPR016032">
    <property type="entry name" value="Sig_transdc_resp-reg_C-effctor"/>
</dbReference>
<keyword evidence="5" id="KW-1185">Reference proteome</keyword>
<dbReference type="RefSeq" id="WP_208236977.1">
    <property type="nucleotide sequence ID" value="NZ_BAAAQU010000001.1"/>
</dbReference>
<reference evidence="4" key="1">
    <citation type="submission" date="2021-03" db="EMBL/GenBank/DDBJ databases">
        <title>Leucobacter chromiisoli sp. nov., isolated from chromium-containing soil of chemical plant.</title>
        <authorList>
            <person name="Xu Z."/>
        </authorList>
    </citation>
    <scope>NUCLEOTIDE SEQUENCE</scope>
    <source>
        <strain evidence="4">K 70/01</strain>
    </source>
</reference>
<comment type="similarity">
    <text evidence="1">Belongs to the leucine-binding protein family.</text>
</comment>
<name>A0A939TQM5_9MICO</name>
<dbReference type="AlphaFoldDB" id="A0A939TQM5"/>
<dbReference type="InterPro" id="IPR036388">
    <property type="entry name" value="WH-like_DNA-bd_sf"/>
</dbReference>
<dbReference type="Gene3D" id="1.10.10.10">
    <property type="entry name" value="Winged helix-like DNA-binding domain superfamily/Winged helix DNA-binding domain"/>
    <property type="match status" value="1"/>
</dbReference>
<dbReference type="InterPro" id="IPR051010">
    <property type="entry name" value="BCAA_transport"/>
</dbReference>
<dbReference type="GO" id="GO:0003677">
    <property type="term" value="F:DNA binding"/>
    <property type="evidence" value="ECO:0007669"/>
    <property type="project" value="InterPro"/>
</dbReference>
<protein>
    <submittedName>
        <fullName evidence="4">ABC transporter substrate-binding protein</fullName>
    </submittedName>
</protein>
<comment type="caution">
    <text evidence="4">The sequence shown here is derived from an EMBL/GenBank/DDBJ whole genome shotgun (WGS) entry which is preliminary data.</text>
</comment>
<dbReference type="InterPro" id="IPR000792">
    <property type="entry name" value="Tscrpt_reg_LuxR_C"/>
</dbReference>
<evidence type="ECO:0000256" key="1">
    <source>
        <dbReference type="ARBA" id="ARBA00010062"/>
    </source>
</evidence>
<keyword evidence="2" id="KW-0732">Signal</keyword>
<dbReference type="EMBL" id="JAGFBF010000001">
    <property type="protein sequence ID" value="MBO2989127.1"/>
    <property type="molecule type" value="Genomic_DNA"/>
</dbReference>
<accession>A0A939TQM5</accession>
<dbReference type="Pfam" id="PF13458">
    <property type="entry name" value="Peripla_BP_6"/>
    <property type="match status" value="1"/>
</dbReference>
<dbReference type="InterPro" id="IPR028081">
    <property type="entry name" value="Leu-bd"/>
</dbReference>
<gene>
    <name evidence="4" type="ORF">J4H85_03825</name>
</gene>
<evidence type="ECO:0000256" key="2">
    <source>
        <dbReference type="ARBA" id="ARBA00022729"/>
    </source>
</evidence>
<dbReference type="SUPFAM" id="SSF46894">
    <property type="entry name" value="C-terminal effector domain of the bipartite response regulators"/>
    <property type="match status" value="1"/>
</dbReference>
<evidence type="ECO:0000259" key="3">
    <source>
        <dbReference type="PROSITE" id="PS50043"/>
    </source>
</evidence>
<dbReference type="InterPro" id="IPR028082">
    <property type="entry name" value="Peripla_BP_I"/>
</dbReference>
<feature type="domain" description="HTH luxR-type" evidence="3">
    <location>
        <begin position="82"/>
        <end position="147"/>
    </location>
</feature>
<evidence type="ECO:0000313" key="4">
    <source>
        <dbReference type="EMBL" id="MBO2989127.1"/>
    </source>
</evidence>
<dbReference type="GO" id="GO:0006355">
    <property type="term" value="P:regulation of DNA-templated transcription"/>
    <property type="evidence" value="ECO:0007669"/>
    <property type="project" value="InterPro"/>
</dbReference>
<dbReference type="Proteomes" id="UP000668403">
    <property type="component" value="Unassembled WGS sequence"/>
</dbReference>
<dbReference type="PRINTS" id="PR00038">
    <property type="entry name" value="HTHLUXR"/>
</dbReference>
<dbReference type="SUPFAM" id="SSF53822">
    <property type="entry name" value="Periplasmic binding protein-like I"/>
    <property type="match status" value="1"/>
</dbReference>
<dbReference type="PROSITE" id="PS50043">
    <property type="entry name" value="HTH_LUXR_2"/>
    <property type="match status" value="1"/>
</dbReference>
<dbReference type="PROSITE" id="PS00622">
    <property type="entry name" value="HTH_LUXR_1"/>
    <property type="match status" value="1"/>
</dbReference>